<dbReference type="Proteomes" id="UP000319731">
    <property type="component" value="Unassembled WGS sequence"/>
</dbReference>
<keyword evidence="1" id="KW-1133">Transmembrane helix</keyword>
<dbReference type="OrthoDB" id="2173782at2759"/>
<evidence type="ECO:0000313" key="3">
    <source>
        <dbReference type="Proteomes" id="UP000319731"/>
    </source>
</evidence>
<dbReference type="GeneID" id="42003976"/>
<keyword evidence="1" id="KW-0472">Membrane</keyword>
<dbReference type="InterPro" id="IPR045325">
    <property type="entry name" value="TMEM70/TMEM186/TMEM223"/>
</dbReference>
<keyword evidence="3" id="KW-1185">Reference proteome</keyword>
<protein>
    <submittedName>
        <fullName evidence="2">Uncharacterized protein</fullName>
    </submittedName>
</protein>
<dbReference type="Pfam" id="PF06979">
    <property type="entry name" value="TMEM70"/>
    <property type="match status" value="1"/>
</dbReference>
<name>A0A507C6G1_9FUNG</name>
<feature type="transmembrane region" description="Helical" evidence="1">
    <location>
        <begin position="28"/>
        <end position="50"/>
    </location>
</feature>
<evidence type="ECO:0000313" key="2">
    <source>
        <dbReference type="EMBL" id="TPX34699.1"/>
    </source>
</evidence>
<comment type="caution">
    <text evidence="2">The sequence shown here is derived from an EMBL/GenBank/DDBJ whole genome shotgun (WGS) entry which is preliminary data.</text>
</comment>
<feature type="transmembrane region" description="Helical" evidence="1">
    <location>
        <begin position="79"/>
        <end position="97"/>
    </location>
</feature>
<accession>A0A507C6G1</accession>
<dbReference type="EMBL" id="QEAO01000012">
    <property type="protein sequence ID" value="TPX34699.1"/>
    <property type="molecule type" value="Genomic_DNA"/>
</dbReference>
<keyword evidence="1" id="KW-0812">Transmembrane</keyword>
<organism evidence="2 3">
    <name type="scientific">Synchytrium microbalum</name>
    <dbReference type="NCBI Taxonomy" id="1806994"/>
    <lineage>
        <taxon>Eukaryota</taxon>
        <taxon>Fungi</taxon>
        <taxon>Fungi incertae sedis</taxon>
        <taxon>Chytridiomycota</taxon>
        <taxon>Chytridiomycota incertae sedis</taxon>
        <taxon>Chytridiomycetes</taxon>
        <taxon>Synchytriales</taxon>
        <taxon>Synchytriaceae</taxon>
        <taxon>Synchytrium</taxon>
    </lineage>
</organism>
<proteinExistence type="predicted"/>
<dbReference type="AlphaFoldDB" id="A0A507C6G1"/>
<sequence>MANNPSSHHKPLLQDVIIYEKSNQLKAYALQLTALLLVVMTWSAASYAWLTLDVPDGSVLVTGEKKYRRADVLERIKDVFPYAGLTLVVVVFIQITAKRTVKRITLLQDGKHFVLDSPNLIPPFRRVYAVSEFTKSTVVPNATSYTSLTLKRKGHFMPYMIDGGGKFYELDYFNKIF</sequence>
<evidence type="ECO:0000256" key="1">
    <source>
        <dbReference type="SAM" id="Phobius"/>
    </source>
</evidence>
<reference evidence="2 3" key="1">
    <citation type="journal article" date="2019" name="Sci. Rep.">
        <title>Comparative genomics of chytrid fungi reveal insights into the obligate biotrophic and pathogenic lifestyle of Synchytrium endobioticum.</title>
        <authorList>
            <person name="van de Vossenberg B.T.L.H."/>
            <person name="Warris S."/>
            <person name="Nguyen H.D.T."/>
            <person name="van Gent-Pelzer M.P.E."/>
            <person name="Joly D.L."/>
            <person name="van de Geest H.C."/>
            <person name="Bonants P.J.M."/>
            <person name="Smith D.S."/>
            <person name="Levesque C.A."/>
            <person name="van der Lee T.A.J."/>
        </authorList>
    </citation>
    <scope>NUCLEOTIDE SEQUENCE [LARGE SCALE GENOMIC DNA]</scope>
    <source>
        <strain evidence="2 3">JEL517</strain>
    </source>
</reference>
<gene>
    <name evidence="2" type="ORF">SmJEL517_g02751</name>
</gene>
<dbReference type="RefSeq" id="XP_031025377.1">
    <property type="nucleotide sequence ID" value="XM_031168679.1"/>
</dbReference>